<dbReference type="GO" id="GO:0045271">
    <property type="term" value="C:respiratory chain complex I"/>
    <property type="evidence" value="ECO:0007669"/>
    <property type="project" value="InterPro"/>
</dbReference>
<dbReference type="InterPro" id="IPR052618">
    <property type="entry name" value="ComplexI_NDUFA12"/>
</dbReference>
<dbReference type="Proteomes" id="UP000189704">
    <property type="component" value="Unplaced"/>
</dbReference>
<dbReference type="PANTHER" id="PTHR32470:SF2">
    <property type="entry name" value="NADH DEHYDROGENASE [UBIQUINONE] 1 ALPHA SUBCOMPLEX ASSEMBLY FACTOR 2"/>
    <property type="match status" value="1"/>
</dbReference>
<dbReference type="CTD" id="91942"/>
<accession>A0A1U7U4R1</accession>
<gene>
    <name evidence="4" type="primary">NDUFAF2</name>
</gene>
<evidence type="ECO:0000256" key="2">
    <source>
        <dbReference type="SAM" id="MobiDB-lite"/>
    </source>
</evidence>
<evidence type="ECO:0000256" key="1">
    <source>
        <dbReference type="ARBA" id="ARBA00007355"/>
    </source>
</evidence>
<feature type="region of interest" description="Disordered" evidence="2">
    <location>
        <begin position="123"/>
        <end position="185"/>
    </location>
</feature>
<dbReference type="GO" id="GO:0032981">
    <property type="term" value="P:mitochondrial respiratory chain complex I assembly"/>
    <property type="evidence" value="ECO:0007669"/>
    <property type="project" value="TreeGrafter"/>
</dbReference>
<dbReference type="Pfam" id="PF05071">
    <property type="entry name" value="NDUFA12"/>
    <property type="match status" value="1"/>
</dbReference>
<dbReference type="KEGG" id="csyr:103264419"/>
<comment type="similarity">
    <text evidence="1">Belongs to the complex I NDUFA12 subunit family.</text>
</comment>
<evidence type="ECO:0000313" key="4">
    <source>
        <dbReference type="RefSeq" id="XP_008060272.1"/>
    </source>
</evidence>
<proteinExistence type="inferred from homology"/>
<feature type="compositionally biased region" description="Basic and acidic residues" evidence="2">
    <location>
        <begin position="123"/>
        <end position="136"/>
    </location>
</feature>
<sequence length="185" mass="21687">MGWSQDVFRALWRSLSKEVKQHVGTDQLGNKYYYVPEYQNWRDVDCQCQFERVYYSFAGQTIREKRFIEVANKKEVDYEAGDIPTEWEAWIRKTRKTPPTMEEILKNEKHREDIKIKSKNFYESEKLPSEETKEEVLPPPVQTQIKGHASAPYFGKEDPSVAPSSTGKTFQPGSWAPQDAKHHNQ</sequence>
<name>A0A1U7U4R1_CARSF</name>
<dbReference type="GO" id="GO:0005739">
    <property type="term" value="C:mitochondrion"/>
    <property type="evidence" value="ECO:0007669"/>
    <property type="project" value="TreeGrafter"/>
</dbReference>
<reference evidence="4" key="1">
    <citation type="submission" date="2025-08" db="UniProtKB">
        <authorList>
            <consortium name="RefSeq"/>
        </authorList>
    </citation>
    <scope>IDENTIFICATION</scope>
</reference>
<feature type="compositionally biased region" description="Polar residues" evidence="2">
    <location>
        <begin position="162"/>
        <end position="172"/>
    </location>
</feature>
<keyword evidence="3" id="KW-1185">Reference proteome</keyword>
<dbReference type="OrthoDB" id="10255576at2759"/>
<dbReference type="GeneID" id="103264419"/>
<dbReference type="PANTHER" id="PTHR32470">
    <property type="entry name" value="ADH DEHYDROGENASE [UBIQUINONE] 1 ALPHA SUBCOMPLEX ASSEMBLY FACTOR 2"/>
    <property type="match status" value="1"/>
</dbReference>
<dbReference type="InterPro" id="IPR007763">
    <property type="entry name" value="NDUFA12"/>
</dbReference>
<dbReference type="RefSeq" id="XP_008060272.1">
    <property type="nucleotide sequence ID" value="XM_008062081.2"/>
</dbReference>
<dbReference type="AlphaFoldDB" id="A0A1U7U4R1"/>
<protein>
    <submittedName>
        <fullName evidence="4">Mimitin, mitochondrial isoform X1</fullName>
    </submittedName>
</protein>
<organism evidence="3 4">
    <name type="scientific">Carlito syrichta</name>
    <name type="common">Philippine tarsier</name>
    <name type="synonym">Tarsius syrichta</name>
    <dbReference type="NCBI Taxonomy" id="1868482"/>
    <lineage>
        <taxon>Eukaryota</taxon>
        <taxon>Metazoa</taxon>
        <taxon>Chordata</taxon>
        <taxon>Craniata</taxon>
        <taxon>Vertebrata</taxon>
        <taxon>Euteleostomi</taxon>
        <taxon>Mammalia</taxon>
        <taxon>Eutheria</taxon>
        <taxon>Euarchontoglires</taxon>
        <taxon>Primates</taxon>
        <taxon>Haplorrhini</taxon>
        <taxon>Tarsiiformes</taxon>
        <taxon>Tarsiidae</taxon>
        <taxon>Carlito</taxon>
    </lineage>
</organism>
<evidence type="ECO:0000313" key="3">
    <source>
        <dbReference type="Proteomes" id="UP000189704"/>
    </source>
</evidence>